<gene>
    <name evidence="1" type="ORF">ECA2022A</name>
</gene>
<proteinExistence type="predicted"/>
<keyword evidence="2" id="KW-1185">Reference proteome</keyword>
<protein>
    <submittedName>
        <fullName evidence="1">Surface antigen protein</fullName>
    </submittedName>
</protein>
<dbReference type="EMBL" id="BX950851">
    <property type="protein sequence ID" value="CAG74924.1"/>
    <property type="molecule type" value="Genomic_DNA"/>
</dbReference>
<sequence length="40" mass="4572">MTMNKWFYTFNKLLYALSNSSCQCASLTYDGDILPYHSSG</sequence>
<dbReference type="STRING" id="218491.ECA2022A"/>
<dbReference type="KEGG" id="eca:ECA2022A"/>
<accession>Q6D5L8</accession>
<evidence type="ECO:0000313" key="1">
    <source>
        <dbReference type="EMBL" id="CAG74924.1"/>
    </source>
</evidence>
<dbReference type="HOGENOM" id="CLU_3293838_0_0_6"/>
<reference evidence="1" key="1">
    <citation type="submission" date="2004-02" db="EMBL/GenBank/DDBJ databases">
        <title>The genome sequence of the enterobacterial phytopathogen Erwinia carotovora subsp. atroseptica SCRI1043 and functional genomic identification of novel virulence factors.</title>
        <authorList>
            <person name="Bell K.S."/>
            <person name="Sebaihia M."/>
            <person name="Pritchard L."/>
            <person name="Holden M."/>
            <person name="Hyman L.J."/>
            <person name="Holeva M.C."/>
            <person name="Thomson N.R."/>
            <person name="Bentley S.D."/>
            <person name="Churcher C."/>
            <person name="Mungall K."/>
            <person name="Atkin R."/>
            <person name="Bason N."/>
            <person name="Brooks K."/>
            <person name="Chillingworth T."/>
            <person name="Clark K."/>
            <person name="Doggett J."/>
            <person name="Fraser A."/>
            <person name="Hance Z."/>
            <person name="Hauser H."/>
            <person name="Jagels K."/>
            <person name="Moule S."/>
            <person name="Norbertczak H."/>
            <person name="Ormond D."/>
            <person name="Price C."/>
            <person name="Quail M.A."/>
            <person name="Sanders M."/>
            <person name="Walker D."/>
            <person name="Whitehead S."/>
            <person name="Salmond G.P.C."/>
            <person name="Birch P.R.J."/>
            <person name="Barrell B.G."/>
            <person name="Parkhill J."/>
            <person name="Toth I.K."/>
        </authorList>
    </citation>
    <scope>NUCLEOTIDE SEQUENCE</scope>
    <source>
        <strain evidence="1">SCRI1043</strain>
    </source>
</reference>
<evidence type="ECO:0000313" key="2">
    <source>
        <dbReference type="Proteomes" id="UP000007966"/>
    </source>
</evidence>
<name>Q6D5L8_PECAS</name>
<organism evidence="1 2">
    <name type="scientific">Pectobacterium atrosepticum (strain SCRI 1043 / ATCC BAA-672)</name>
    <name type="common">Erwinia carotovora subsp. atroseptica</name>
    <dbReference type="NCBI Taxonomy" id="218491"/>
    <lineage>
        <taxon>Bacteria</taxon>
        <taxon>Pseudomonadati</taxon>
        <taxon>Pseudomonadota</taxon>
        <taxon>Gammaproteobacteria</taxon>
        <taxon>Enterobacterales</taxon>
        <taxon>Pectobacteriaceae</taxon>
        <taxon>Pectobacterium</taxon>
    </lineage>
</organism>
<dbReference type="AlphaFoldDB" id="Q6D5L8"/>
<dbReference type="Proteomes" id="UP000007966">
    <property type="component" value="Chromosome"/>
</dbReference>